<dbReference type="EMBL" id="NAJQ01000275">
    <property type="protein sequence ID" value="TKA73178.1"/>
    <property type="molecule type" value="Genomic_DNA"/>
</dbReference>
<evidence type="ECO:0000256" key="1">
    <source>
        <dbReference type="SAM" id="SignalP"/>
    </source>
</evidence>
<dbReference type="OrthoDB" id="3910320at2759"/>
<keyword evidence="3" id="KW-1185">Reference proteome</keyword>
<accession>A0A4U0XCD9</accession>
<keyword evidence="1" id="KW-0732">Signal</keyword>
<feature type="signal peptide" evidence="1">
    <location>
        <begin position="1"/>
        <end position="20"/>
    </location>
</feature>
<comment type="caution">
    <text evidence="2">The sequence shown here is derived from an EMBL/GenBank/DDBJ whole genome shotgun (WGS) entry which is preliminary data.</text>
</comment>
<feature type="chain" id="PRO_5021013415" description="Ubiquitin 3 binding protein But2 C-terminal domain-containing protein" evidence="1">
    <location>
        <begin position="21"/>
        <end position="157"/>
    </location>
</feature>
<organism evidence="2 3">
    <name type="scientific">Friedmanniomyces simplex</name>
    <dbReference type="NCBI Taxonomy" id="329884"/>
    <lineage>
        <taxon>Eukaryota</taxon>
        <taxon>Fungi</taxon>
        <taxon>Dikarya</taxon>
        <taxon>Ascomycota</taxon>
        <taxon>Pezizomycotina</taxon>
        <taxon>Dothideomycetes</taxon>
        <taxon>Dothideomycetidae</taxon>
        <taxon>Mycosphaerellales</taxon>
        <taxon>Teratosphaeriaceae</taxon>
        <taxon>Friedmanniomyces</taxon>
    </lineage>
</organism>
<sequence length="157" mass="15628">MAPLIATVLATLAVLSSAAAVPSSAAAVPGGSYKAPPPKFPSASISLYNQLSCAADSLIAATPFTLKPGTCQNSPSNATYISANICLDEAVPKGYECKVILYTDTDCAGAGTATAPLVQGQEACYLKLTASSLQQTTVGGLSVGLVCPQLADGSTVA</sequence>
<name>A0A4U0XCD9_9PEZI</name>
<evidence type="ECO:0008006" key="4">
    <source>
        <dbReference type="Google" id="ProtNLM"/>
    </source>
</evidence>
<reference evidence="2 3" key="1">
    <citation type="submission" date="2017-03" db="EMBL/GenBank/DDBJ databases">
        <title>Genomes of endolithic fungi from Antarctica.</title>
        <authorList>
            <person name="Coleine C."/>
            <person name="Masonjones S."/>
            <person name="Stajich J.E."/>
        </authorList>
    </citation>
    <scope>NUCLEOTIDE SEQUENCE [LARGE SCALE GENOMIC DNA]</scope>
    <source>
        <strain evidence="2 3">CCFEE 5184</strain>
    </source>
</reference>
<proteinExistence type="predicted"/>
<dbReference type="AlphaFoldDB" id="A0A4U0XCD9"/>
<protein>
    <recommendedName>
        <fullName evidence="4">Ubiquitin 3 binding protein But2 C-terminal domain-containing protein</fullName>
    </recommendedName>
</protein>
<evidence type="ECO:0000313" key="2">
    <source>
        <dbReference type="EMBL" id="TKA73178.1"/>
    </source>
</evidence>
<gene>
    <name evidence="2" type="ORF">B0A55_07389</name>
</gene>
<evidence type="ECO:0000313" key="3">
    <source>
        <dbReference type="Proteomes" id="UP000309340"/>
    </source>
</evidence>
<dbReference type="Proteomes" id="UP000309340">
    <property type="component" value="Unassembled WGS sequence"/>
</dbReference>